<sequence length="442" mass="49552">MAQRLYAQAEQGGIYATGIRGEHIMASTETIGFVCRSCARRARALPSTSARSSIASRPFSSTSRSRRSHAVPAFHQECSPELNTILSTIRNNHFLPAYLNDTQERMVFRKKYRSELENSPVSISIEDEDFNLKPLDRDAVEGERKALLKQALELITLEKEWTQVFPLLEGVAKVGNSLDQATVEKLIRKASLEGHFGVILQALKAAERTGLTMKDKFVLRGSIRALRTTAERGNWQQGALNKAIRYADEVAALLSDRSHMDAAKIPRREAVTVMGKPLSRPFNMAVWLELHAVRSYLYGGGKDEAGKTRALYERLMSCFDPEKKPKWLNNEKLDIPTQFLHIMPLWQGVLLSTKLLGTDTPQGSEQLQAFATECGEILSRNVARLRDQGEHKPGSLADTAIKQYGIARHHIYSKDRFLPVKMENKKPKRASAEQAAPVAEEQ</sequence>
<proteinExistence type="predicted"/>
<evidence type="ECO:0000313" key="3">
    <source>
        <dbReference type="Proteomes" id="UP000809789"/>
    </source>
</evidence>
<dbReference type="OrthoDB" id="5405126at2759"/>
<reference evidence="2" key="1">
    <citation type="submission" date="2021-07" db="EMBL/GenBank/DDBJ databases">
        <title>Elsinoe batatas strain:CRI-CJ2 Genome sequencing and assembly.</title>
        <authorList>
            <person name="Huang L."/>
        </authorList>
    </citation>
    <scope>NUCLEOTIDE SEQUENCE</scope>
    <source>
        <strain evidence="2">CRI-CJ2</strain>
    </source>
</reference>
<dbReference type="AlphaFoldDB" id="A0A8K0L504"/>
<gene>
    <name evidence="2" type="ORF">KVT40_004136</name>
</gene>
<keyword evidence="3" id="KW-1185">Reference proteome</keyword>
<protein>
    <submittedName>
        <fullName evidence="2">Uncharacterized protein</fullName>
    </submittedName>
</protein>
<evidence type="ECO:0000256" key="1">
    <source>
        <dbReference type="SAM" id="MobiDB-lite"/>
    </source>
</evidence>
<accession>A0A8K0L504</accession>
<feature type="region of interest" description="Disordered" evidence="1">
    <location>
        <begin position="422"/>
        <end position="442"/>
    </location>
</feature>
<dbReference type="EMBL" id="JAESVG020000004">
    <property type="protein sequence ID" value="KAG8628263.1"/>
    <property type="molecule type" value="Genomic_DNA"/>
</dbReference>
<feature type="compositionally biased region" description="Low complexity" evidence="1">
    <location>
        <begin position="49"/>
        <end position="63"/>
    </location>
</feature>
<organism evidence="2 3">
    <name type="scientific">Elsinoe batatas</name>
    <dbReference type="NCBI Taxonomy" id="2601811"/>
    <lineage>
        <taxon>Eukaryota</taxon>
        <taxon>Fungi</taxon>
        <taxon>Dikarya</taxon>
        <taxon>Ascomycota</taxon>
        <taxon>Pezizomycotina</taxon>
        <taxon>Dothideomycetes</taxon>
        <taxon>Dothideomycetidae</taxon>
        <taxon>Myriangiales</taxon>
        <taxon>Elsinoaceae</taxon>
        <taxon>Elsinoe</taxon>
    </lineage>
</organism>
<evidence type="ECO:0000313" key="2">
    <source>
        <dbReference type="EMBL" id="KAG8628263.1"/>
    </source>
</evidence>
<name>A0A8K0L504_9PEZI</name>
<feature type="region of interest" description="Disordered" evidence="1">
    <location>
        <begin position="49"/>
        <end position="72"/>
    </location>
</feature>
<dbReference type="Proteomes" id="UP000809789">
    <property type="component" value="Unassembled WGS sequence"/>
</dbReference>
<comment type="caution">
    <text evidence="2">The sequence shown here is derived from an EMBL/GenBank/DDBJ whole genome shotgun (WGS) entry which is preliminary data.</text>
</comment>